<dbReference type="AlphaFoldDB" id="A0A134AHA3"/>
<evidence type="ECO:0000256" key="12">
    <source>
        <dbReference type="ARBA" id="ARBA00022741"/>
    </source>
</evidence>
<dbReference type="PANTHER" id="PTHR43340">
    <property type="entry name" value="HYPOXANTHINE-GUANINE PHOSPHORIBOSYLTRANSFERASE"/>
    <property type="match status" value="1"/>
</dbReference>
<evidence type="ECO:0000256" key="15">
    <source>
        <dbReference type="ARBA" id="ARBA00049402"/>
    </source>
</evidence>
<comment type="pathway">
    <text evidence="4 16">Purine metabolism; IMP biosynthesis via salvage pathway; IMP from hypoxanthine: step 1/1.</text>
</comment>
<dbReference type="GO" id="GO:0032264">
    <property type="term" value="P:IMP salvage"/>
    <property type="evidence" value="ECO:0007669"/>
    <property type="project" value="UniProtKB-UniPathway"/>
</dbReference>
<comment type="caution">
    <text evidence="18">The sequence shown here is derived from an EMBL/GenBank/DDBJ whole genome shotgun (WGS) entry which is preliminary data.</text>
</comment>
<dbReference type="InterPro" id="IPR029057">
    <property type="entry name" value="PRTase-like"/>
</dbReference>
<evidence type="ECO:0000259" key="17">
    <source>
        <dbReference type="Pfam" id="PF00156"/>
    </source>
</evidence>
<evidence type="ECO:0000256" key="16">
    <source>
        <dbReference type="RuleBase" id="RU364099"/>
    </source>
</evidence>
<dbReference type="GO" id="GO:0000287">
    <property type="term" value="F:magnesium ion binding"/>
    <property type="evidence" value="ECO:0007669"/>
    <property type="project" value="TreeGrafter"/>
</dbReference>
<keyword evidence="10 16" id="KW-0479">Metal-binding</keyword>
<dbReference type="InterPro" id="IPR005904">
    <property type="entry name" value="Hxn_phspho_trans"/>
</dbReference>
<dbReference type="UniPathway" id="UPA00591">
    <property type="reaction ID" value="UER00648"/>
</dbReference>
<accession>A0A134AHA3</accession>
<organism evidence="18 19">
    <name type="scientific">Aedoeadaptatus coxii</name>
    <dbReference type="NCBI Taxonomy" id="755172"/>
    <lineage>
        <taxon>Bacteria</taxon>
        <taxon>Bacillati</taxon>
        <taxon>Bacillota</taxon>
        <taxon>Tissierellia</taxon>
        <taxon>Tissierellales</taxon>
        <taxon>Peptoniphilaceae</taxon>
        <taxon>Aedoeadaptatus</taxon>
    </lineage>
</organism>
<dbReference type="GO" id="GO:0006178">
    <property type="term" value="P:guanine salvage"/>
    <property type="evidence" value="ECO:0007669"/>
    <property type="project" value="TreeGrafter"/>
</dbReference>
<dbReference type="GO" id="GO:0052657">
    <property type="term" value="F:guanine phosphoribosyltransferase activity"/>
    <property type="evidence" value="ECO:0007669"/>
    <property type="project" value="UniProtKB-ARBA"/>
</dbReference>
<keyword evidence="11 16" id="KW-0660">Purine salvage</keyword>
<dbReference type="RefSeq" id="WP_198142708.1">
    <property type="nucleotide sequence ID" value="NZ_CAIJCT010000010.1"/>
</dbReference>
<comment type="cofactor">
    <cofactor evidence="1 16">
        <name>Mg(2+)</name>
        <dbReference type="ChEBI" id="CHEBI:18420"/>
    </cofactor>
</comment>
<dbReference type="PATRIC" id="fig|755172.3.peg.730"/>
<reference evidence="19" key="1">
    <citation type="submission" date="2016-01" db="EMBL/GenBank/DDBJ databases">
        <authorList>
            <person name="Mitreva M."/>
            <person name="Pepin K.H."/>
            <person name="Mihindukulasuriya K.A."/>
            <person name="Fulton R."/>
            <person name="Fronick C."/>
            <person name="O'Laughlin M."/>
            <person name="Miner T."/>
            <person name="Herter B."/>
            <person name="Rosa B.A."/>
            <person name="Cordes M."/>
            <person name="Tomlinson C."/>
            <person name="Wollam A."/>
            <person name="Palsikar V.B."/>
            <person name="Mardis E.R."/>
            <person name="Wilson R.K."/>
        </authorList>
    </citation>
    <scope>NUCLEOTIDE SEQUENCE [LARGE SCALE GENOMIC DNA]</scope>
    <source>
        <strain evidence="19">DNF00729</strain>
    </source>
</reference>
<dbReference type="CDD" id="cd06223">
    <property type="entry name" value="PRTases_typeI"/>
    <property type="match status" value="1"/>
</dbReference>
<comment type="catalytic activity">
    <reaction evidence="14">
        <text>GMP + diphosphate = guanine + 5-phospho-alpha-D-ribose 1-diphosphate</text>
        <dbReference type="Rhea" id="RHEA:25424"/>
        <dbReference type="ChEBI" id="CHEBI:16235"/>
        <dbReference type="ChEBI" id="CHEBI:33019"/>
        <dbReference type="ChEBI" id="CHEBI:58017"/>
        <dbReference type="ChEBI" id="CHEBI:58115"/>
        <dbReference type="EC" id="2.4.2.8"/>
    </reaction>
    <physiologicalReaction direction="right-to-left" evidence="14">
        <dbReference type="Rhea" id="RHEA:25426"/>
    </physiologicalReaction>
</comment>
<dbReference type="Proteomes" id="UP000070442">
    <property type="component" value="Unassembled WGS sequence"/>
</dbReference>
<keyword evidence="12 16" id="KW-0547">Nucleotide-binding</keyword>
<evidence type="ECO:0000256" key="9">
    <source>
        <dbReference type="ARBA" id="ARBA00022679"/>
    </source>
</evidence>
<keyword evidence="8 16" id="KW-0328">Glycosyltransferase</keyword>
<name>A0A134AHA3_9FIRM</name>
<dbReference type="SUPFAM" id="SSF53271">
    <property type="entry name" value="PRTase-like"/>
    <property type="match status" value="1"/>
</dbReference>
<dbReference type="GO" id="GO:0000166">
    <property type="term" value="F:nucleotide binding"/>
    <property type="evidence" value="ECO:0007669"/>
    <property type="project" value="UniProtKB-KW"/>
</dbReference>
<evidence type="ECO:0000256" key="4">
    <source>
        <dbReference type="ARBA" id="ARBA00004669"/>
    </source>
</evidence>
<keyword evidence="9 16" id="KW-0808">Transferase</keyword>
<dbReference type="Pfam" id="PF00156">
    <property type="entry name" value="Pribosyltran"/>
    <property type="match status" value="1"/>
</dbReference>
<evidence type="ECO:0000256" key="1">
    <source>
        <dbReference type="ARBA" id="ARBA00001946"/>
    </source>
</evidence>
<comment type="function">
    <text evidence="2">Purine salvage pathway enzyme that catalyzes the transfer of the ribosyl-5-phosphate group from 5-phospho-alpha-D-ribose 1-diphosphate (PRPP) to the N9 position of the 6-oxopurines hypoxanthine and guanine to form the corresponding ribonucleotides IMP (inosine 5'-monophosphate) and GMP (guanosine 5'-monophosphate), with the release of PPi.</text>
</comment>
<evidence type="ECO:0000256" key="14">
    <source>
        <dbReference type="ARBA" id="ARBA00048811"/>
    </source>
</evidence>
<gene>
    <name evidence="18" type="ORF">HMPREF1863_00761</name>
</gene>
<comment type="catalytic activity">
    <reaction evidence="15">
        <text>IMP + diphosphate = hypoxanthine + 5-phospho-alpha-D-ribose 1-diphosphate</text>
        <dbReference type="Rhea" id="RHEA:17973"/>
        <dbReference type="ChEBI" id="CHEBI:17368"/>
        <dbReference type="ChEBI" id="CHEBI:33019"/>
        <dbReference type="ChEBI" id="CHEBI:58017"/>
        <dbReference type="ChEBI" id="CHEBI:58053"/>
        <dbReference type="EC" id="2.4.2.8"/>
    </reaction>
    <physiologicalReaction direction="right-to-left" evidence="15">
        <dbReference type="Rhea" id="RHEA:17975"/>
    </physiologicalReaction>
</comment>
<keyword evidence="19" id="KW-1185">Reference proteome</keyword>
<evidence type="ECO:0000256" key="11">
    <source>
        <dbReference type="ARBA" id="ARBA00022726"/>
    </source>
</evidence>
<feature type="domain" description="Phosphoribosyltransferase" evidence="17">
    <location>
        <begin position="21"/>
        <end position="167"/>
    </location>
</feature>
<dbReference type="EC" id="2.4.2.8" evidence="16"/>
<dbReference type="GO" id="GO:0005829">
    <property type="term" value="C:cytosol"/>
    <property type="evidence" value="ECO:0007669"/>
    <property type="project" value="TreeGrafter"/>
</dbReference>
<dbReference type="GO" id="GO:0046100">
    <property type="term" value="P:hypoxanthine metabolic process"/>
    <property type="evidence" value="ECO:0007669"/>
    <property type="project" value="TreeGrafter"/>
</dbReference>
<proteinExistence type="inferred from homology"/>
<comment type="similarity">
    <text evidence="6 16">Belongs to the purine/pyrimidine phosphoribosyltransferase family.</text>
</comment>
<evidence type="ECO:0000256" key="8">
    <source>
        <dbReference type="ARBA" id="ARBA00022676"/>
    </source>
</evidence>
<evidence type="ECO:0000313" key="19">
    <source>
        <dbReference type="Proteomes" id="UP000070442"/>
    </source>
</evidence>
<dbReference type="GO" id="GO:0006166">
    <property type="term" value="P:purine ribonucleoside salvage"/>
    <property type="evidence" value="ECO:0007669"/>
    <property type="project" value="UniProtKB-KW"/>
</dbReference>
<evidence type="ECO:0000256" key="10">
    <source>
        <dbReference type="ARBA" id="ARBA00022723"/>
    </source>
</evidence>
<evidence type="ECO:0000256" key="7">
    <source>
        <dbReference type="ARBA" id="ARBA00022490"/>
    </source>
</evidence>
<keyword evidence="13 16" id="KW-0460">Magnesium</keyword>
<dbReference type="STRING" id="755172.HMPREF1863_00761"/>
<dbReference type="GO" id="GO:0032263">
    <property type="term" value="P:GMP salvage"/>
    <property type="evidence" value="ECO:0007669"/>
    <property type="project" value="TreeGrafter"/>
</dbReference>
<protein>
    <recommendedName>
        <fullName evidence="16">Hypoxanthine phosphoribosyltransferase</fullName>
        <ecNumber evidence="16">2.4.2.8</ecNumber>
    </recommendedName>
</protein>
<evidence type="ECO:0000256" key="13">
    <source>
        <dbReference type="ARBA" id="ARBA00022842"/>
    </source>
</evidence>
<evidence type="ECO:0000313" key="18">
    <source>
        <dbReference type="EMBL" id="KXB67035.1"/>
    </source>
</evidence>
<dbReference type="GO" id="GO:0004422">
    <property type="term" value="F:hypoxanthine phosphoribosyltransferase activity"/>
    <property type="evidence" value="ECO:0007669"/>
    <property type="project" value="InterPro"/>
</dbReference>
<evidence type="ECO:0000256" key="5">
    <source>
        <dbReference type="ARBA" id="ARBA00004676"/>
    </source>
</evidence>
<dbReference type="InterPro" id="IPR050408">
    <property type="entry name" value="HGPRT"/>
</dbReference>
<comment type="subcellular location">
    <subcellularLocation>
        <location evidence="3 16">Cytoplasm</location>
    </subcellularLocation>
</comment>
<dbReference type="PANTHER" id="PTHR43340:SF1">
    <property type="entry name" value="HYPOXANTHINE PHOSPHORIBOSYLTRANSFERASE"/>
    <property type="match status" value="1"/>
</dbReference>
<evidence type="ECO:0000256" key="2">
    <source>
        <dbReference type="ARBA" id="ARBA00002049"/>
    </source>
</evidence>
<comment type="pathway">
    <text evidence="5">Purine metabolism; GMP biosynthesis via salvage pathway; GMP from guanine: step 1/1.</text>
</comment>
<evidence type="ECO:0000256" key="3">
    <source>
        <dbReference type="ARBA" id="ARBA00004496"/>
    </source>
</evidence>
<sequence length="187" mass="20757">MEKTHVDSIAQDVGEVLISKEEIQAAVERIGKQVTEDFKGEHLIVIGILKGAFAFMADLIQAIDLPMEIDFMDVSSYGTSTTSSGEVRILKDLSITVEGKSVLIVEDIVDTGLTLSYLTKVMESRGVKKVAIATLLTKPSRRERAVDVDYIGYEVEDKFVVGYGIDYAEEYRNLPFVGVLKPEIYEK</sequence>
<evidence type="ECO:0000256" key="6">
    <source>
        <dbReference type="ARBA" id="ARBA00008391"/>
    </source>
</evidence>
<dbReference type="InterPro" id="IPR000836">
    <property type="entry name" value="PRTase_dom"/>
</dbReference>
<dbReference type="EMBL" id="LSDG01000023">
    <property type="protein sequence ID" value="KXB67035.1"/>
    <property type="molecule type" value="Genomic_DNA"/>
</dbReference>
<keyword evidence="7 16" id="KW-0963">Cytoplasm</keyword>
<dbReference type="FunFam" id="3.40.50.2020:FF:000006">
    <property type="entry name" value="Hypoxanthine phosphoribosyltransferase"/>
    <property type="match status" value="1"/>
</dbReference>
<dbReference type="NCBIfam" id="TIGR01203">
    <property type="entry name" value="HGPRTase"/>
    <property type="match status" value="1"/>
</dbReference>
<dbReference type="Gene3D" id="3.40.50.2020">
    <property type="match status" value="1"/>
</dbReference>